<protein>
    <submittedName>
        <fullName evidence="2">Small multi-drug export protein</fullName>
    </submittedName>
</protein>
<dbReference type="InterPro" id="IPR009577">
    <property type="entry name" value="Sm_multidrug_ex"/>
</dbReference>
<dbReference type="RefSeq" id="WP_244774745.1">
    <property type="nucleotide sequence ID" value="NZ_CP094929.1"/>
</dbReference>
<evidence type="ECO:0000256" key="1">
    <source>
        <dbReference type="SAM" id="Phobius"/>
    </source>
</evidence>
<dbReference type="EMBL" id="CP094929">
    <property type="protein sequence ID" value="UOM52438.1"/>
    <property type="molecule type" value="Genomic_DNA"/>
</dbReference>
<feature type="transmembrane region" description="Helical" evidence="1">
    <location>
        <begin position="92"/>
        <end position="111"/>
    </location>
</feature>
<dbReference type="PANTHER" id="PTHR36007">
    <property type="entry name" value="TRANSPORT PROTEIN-RELATED"/>
    <property type="match status" value="1"/>
</dbReference>
<keyword evidence="1" id="KW-0472">Membrane</keyword>
<accession>A0ABY4DG27</accession>
<proteinExistence type="predicted"/>
<organism evidence="2 3">
    <name type="scientific">Sphaerochaeta associata</name>
    <dbReference type="NCBI Taxonomy" id="1129264"/>
    <lineage>
        <taxon>Bacteria</taxon>
        <taxon>Pseudomonadati</taxon>
        <taxon>Spirochaetota</taxon>
        <taxon>Spirochaetia</taxon>
        <taxon>Spirochaetales</taxon>
        <taxon>Sphaerochaetaceae</taxon>
        <taxon>Sphaerochaeta</taxon>
    </lineage>
</organism>
<gene>
    <name evidence="2" type="ORF">MUG09_06630</name>
</gene>
<evidence type="ECO:0000313" key="3">
    <source>
        <dbReference type="Proteomes" id="UP000829708"/>
    </source>
</evidence>
<evidence type="ECO:0000313" key="2">
    <source>
        <dbReference type="EMBL" id="UOM52438.1"/>
    </source>
</evidence>
<reference evidence="3" key="1">
    <citation type="journal article" date="2024" name="J Bioinform Genom">
        <title>Complete genome sequence of the type strain bacterium Sphaerochaeta associata GLS2t (VKM B-2742)t.</title>
        <authorList>
            <person name="Troshina O.Y."/>
            <person name="Tepeeva A.N."/>
            <person name="Arzamasceva V.O."/>
            <person name="Whitman W.B."/>
            <person name="Varghese N."/>
            <person name="Shapiro N."/>
            <person name="Woyke T."/>
            <person name="Kripides N.C."/>
            <person name="Vasilenko O.V."/>
        </authorList>
    </citation>
    <scope>NUCLEOTIDE SEQUENCE [LARGE SCALE GENOMIC DNA]</scope>
    <source>
        <strain evidence="3">GLS2T</strain>
    </source>
</reference>
<keyword evidence="3" id="KW-1185">Reference proteome</keyword>
<dbReference type="Proteomes" id="UP000829708">
    <property type="component" value="Chromosome"/>
</dbReference>
<dbReference type="PANTHER" id="PTHR36007:SF2">
    <property type="entry name" value="TRANSPORT PROTEIN-RELATED"/>
    <property type="match status" value="1"/>
</dbReference>
<keyword evidence="1" id="KW-1133">Transmembrane helix</keyword>
<feature type="transmembrane region" description="Helical" evidence="1">
    <location>
        <begin position="32"/>
        <end position="56"/>
    </location>
</feature>
<name>A0ABY4DG27_9SPIR</name>
<feature type="transmembrane region" description="Helical" evidence="1">
    <location>
        <begin position="131"/>
        <end position="157"/>
    </location>
</feature>
<sequence length="160" mass="17699">MEPYTLFVTILLSLLPISELRGAIPYAYFNGVSLFIAAPLCILVNAMVAPIAYTFLATFHTIFHAHWHWYASFFDRFVARAQQRVSPKVDKYGYWGILLFVAVPLPITGAWTGTLGSWILGLDKRKTMMAVFGGVIVSGLIVTSLVALGVGIDSVFIKRI</sequence>
<keyword evidence="1" id="KW-0812">Transmembrane</keyword>
<dbReference type="Pfam" id="PF06695">
    <property type="entry name" value="Sm_multidrug_ex"/>
    <property type="match status" value="1"/>
</dbReference>